<evidence type="ECO:0000256" key="4">
    <source>
        <dbReference type="ARBA" id="ARBA00022881"/>
    </source>
</evidence>
<dbReference type="CDD" id="cd10434">
    <property type="entry name" value="GIY-YIG_UvrC_Cho"/>
    <property type="match status" value="1"/>
</dbReference>
<dbReference type="HAMAP" id="MF_00203">
    <property type="entry name" value="UvrC"/>
    <property type="match status" value="1"/>
</dbReference>
<dbReference type="PANTHER" id="PTHR30562:SF1">
    <property type="entry name" value="UVRABC SYSTEM PROTEIN C"/>
    <property type="match status" value="1"/>
</dbReference>
<dbReference type="NCBIfam" id="TIGR00194">
    <property type="entry name" value="uvrC"/>
    <property type="match status" value="1"/>
</dbReference>
<dbReference type="Pfam" id="PF01541">
    <property type="entry name" value="GIY-YIG"/>
    <property type="match status" value="1"/>
</dbReference>
<dbReference type="InterPro" id="IPR035901">
    <property type="entry name" value="GIY-YIG_endonuc_sf"/>
</dbReference>
<dbReference type="Gene3D" id="4.10.860.10">
    <property type="entry name" value="UVR domain"/>
    <property type="match status" value="1"/>
</dbReference>
<dbReference type="PANTHER" id="PTHR30562">
    <property type="entry name" value="UVRC/OXIDOREDUCTASE"/>
    <property type="match status" value="1"/>
</dbReference>
<dbReference type="InterPro" id="IPR036876">
    <property type="entry name" value="UVR_dom_sf"/>
</dbReference>
<feature type="domain" description="UVR" evidence="8">
    <location>
        <begin position="205"/>
        <end position="240"/>
    </location>
</feature>
<keyword evidence="12" id="KW-1185">Reference proteome</keyword>
<keyword evidence="1 7" id="KW-0963">Cytoplasm</keyword>
<dbReference type="NCBIfam" id="NF001824">
    <property type="entry name" value="PRK00558.1-5"/>
    <property type="match status" value="1"/>
</dbReference>
<sequence>MADPAQPFDGRAFAAGLPTAPGVYRMLDADDRILYVGKAKNLRKRVSTYFARPQLEARIQLMVQSIAKIVFTITHTESEALLLENELIKSLKPRFNILLRDDKSYPYIHFSAHDFPRLAFHRGARSKGRYFGPYPSKVAVREAIDRLQKLFRLRTCEDTVFKNRSRPCLQHQIHRCSAPCVGLITPERYAEDTRQAEWFLQGRSHELVDELVRDMERASTALAFERAAELRDAIARLRSVQARQSVVDQEQDTDVVAAAVLHRRAAVFMMFFREGMNLGSRTWQFPVPDGSSEVGVIDAFLAQHYAELPPPRTILLSHALDEPDELSQQLGELAGRKVELLLPKRGDRVELMRLAVRNATAALQDAANSEAAQQARWEAVLKLLDLPEDSQRIECFDISHTQGESTVASCVSLGPNGPVRALYRRFNIREVKAGDDYAAIEQAVRRRVQRIQGGEFEPPAALLIDGGPGQVAAAKRALAELGAETLPVLGISKGPDRKAGFEQIILADGRVLRPDDQDPGLHQLQLIRDEAHRFAITSHRKKREKAREQSVLEEVEGIGARRRQQLLKHFGGLQGLLAAGVSELSQVRGVDRTLAERIYAHLHP</sequence>
<dbReference type="GO" id="GO:0009381">
    <property type="term" value="F:excinuclease ABC activity"/>
    <property type="evidence" value="ECO:0007669"/>
    <property type="project" value="UniProtKB-UniRule"/>
</dbReference>
<dbReference type="SMART" id="SM00465">
    <property type="entry name" value="GIYc"/>
    <property type="match status" value="1"/>
</dbReference>
<dbReference type="PROSITE" id="PS50151">
    <property type="entry name" value="UVR"/>
    <property type="match status" value="1"/>
</dbReference>
<dbReference type="Proteomes" id="UP000241074">
    <property type="component" value="Chromosome"/>
</dbReference>
<evidence type="ECO:0000313" key="11">
    <source>
        <dbReference type="EMBL" id="AVP96705.1"/>
    </source>
</evidence>
<dbReference type="EMBL" id="CP027860">
    <property type="protein sequence ID" value="AVP96705.1"/>
    <property type="molecule type" value="Genomic_DNA"/>
</dbReference>
<evidence type="ECO:0000256" key="1">
    <source>
        <dbReference type="ARBA" id="ARBA00022490"/>
    </source>
</evidence>
<evidence type="ECO:0000256" key="5">
    <source>
        <dbReference type="ARBA" id="ARBA00023204"/>
    </source>
</evidence>
<dbReference type="InterPro" id="IPR010994">
    <property type="entry name" value="RuvA_2-like"/>
</dbReference>
<comment type="function">
    <text evidence="7">The UvrABC repair system catalyzes the recognition and processing of DNA lesions. UvrC both incises the 5' and 3' sides of the lesion. The N-terminal half is responsible for the 3' incision and the C-terminal half is responsible for the 5' incision.</text>
</comment>
<dbReference type="OrthoDB" id="9804933at2"/>
<dbReference type="GO" id="GO:0003677">
    <property type="term" value="F:DNA binding"/>
    <property type="evidence" value="ECO:0007669"/>
    <property type="project" value="UniProtKB-UniRule"/>
</dbReference>
<dbReference type="InterPro" id="IPR000305">
    <property type="entry name" value="GIY-YIG_endonuc"/>
</dbReference>
<dbReference type="Gene3D" id="3.30.420.340">
    <property type="entry name" value="UvrC, RNAse H endonuclease domain"/>
    <property type="match status" value="1"/>
</dbReference>
<dbReference type="InterPro" id="IPR004791">
    <property type="entry name" value="UvrC"/>
</dbReference>
<dbReference type="PROSITE" id="PS50165">
    <property type="entry name" value="UVRC"/>
    <property type="match status" value="1"/>
</dbReference>
<organism evidence="11 12">
    <name type="scientific">Ahniella affigens</name>
    <dbReference type="NCBI Taxonomy" id="2021234"/>
    <lineage>
        <taxon>Bacteria</taxon>
        <taxon>Pseudomonadati</taxon>
        <taxon>Pseudomonadota</taxon>
        <taxon>Gammaproteobacteria</taxon>
        <taxon>Lysobacterales</taxon>
        <taxon>Rhodanobacteraceae</taxon>
        <taxon>Ahniella</taxon>
    </lineage>
</organism>
<dbReference type="GO" id="GO:0005737">
    <property type="term" value="C:cytoplasm"/>
    <property type="evidence" value="ECO:0007669"/>
    <property type="project" value="UniProtKB-SubCell"/>
</dbReference>
<dbReference type="PROSITE" id="PS50164">
    <property type="entry name" value="GIY_YIG"/>
    <property type="match status" value="1"/>
</dbReference>
<dbReference type="InterPro" id="IPR001943">
    <property type="entry name" value="UVR_dom"/>
</dbReference>
<evidence type="ECO:0000259" key="10">
    <source>
        <dbReference type="PROSITE" id="PS50165"/>
    </source>
</evidence>
<dbReference type="Pfam" id="PF14520">
    <property type="entry name" value="HHH_5"/>
    <property type="match status" value="1"/>
</dbReference>
<dbReference type="InterPro" id="IPR038476">
    <property type="entry name" value="UvrC_RNase_H_dom_sf"/>
</dbReference>
<proteinExistence type="inferred from homology"/>
<evidence type="ECO:0000259" key="8">
    <source>
        <dbReference type="PROSITE" id="PS50151"/>
    </source>
</evidence>
<keyword evidence="5 7" id="KW-0234">DNA repair</keyword>
<comment type="subcellular location">
    <subcellularLocation>
        <location evidence="7">Cytoplasm</location>
    </subcellularLocation>
</comment>
<reference evidence="11 12" key="1">
    <citation type="submission" date="2018-03" db="EMBL/GenBank/DDBJ databases">
        <title>Ahniella affigens gen. nov., sp. nov., a gammaproteobacterium isolated from sandy soil near a stream.</title>
        <authorList>
            <person name="Ko Y."/>
            <person name="Kim J.-H."/>
        </authorList>
    </citation>
    <scope>NUCLEOTIDE SEQUENCE [LARGE SCALE GENOMIC DNA]</scope>
    <source>
        <strain evidence="11 12">D13</strain>
    </source>
</reference>
<feature type="domain" description="UvrC family homology region profile" evidence="10">
    <location>
        <begin position="255"/>
        <end position="478"/>
    </location>
</feature>
<feature type="domain" description="GIY-YIG" evidence="9">
    <location>
        <begin position="19"/>
        <end position="97"/>
    </location>
</feature>
<dbReference type="AlphaFoldDB" id="A0A2P1PPE3"/>
<dbReference type="Pfam" id="PF22920">
    <property type="entry name" value="UvrC_RNaseH"/>
    <property type="match status" value="1"/>
</dbReference>
<reference evidence="11 12" key="2">
    <citation type="submission" date="2018-03" db="EMBL/GenBank/DDBJ databases">
        <authorList>
            <person name="Keele B.F."/>
        </authorList>
    </citation>
    <scope>NUCLEOTIDE SEQUENCE [LARGE SCALE GENOMIC DNA]</scope>
    <source>
        <strain evidence="11 12">D13</strain>
    </source>
</reference>
<keyword evidence="6 7" id="KW-0742">SOS response</keyword>
<dbReference type="Pfam" id="PF02151">
    <property type="entry name" value="UVR"/>
    <property type="match status" value="1"/>
</dbReference>
<keyword evidence="2 7" id="KW-0227">DNA damage</keyword>
<dbReference type="GO" id="GO:0009432">
    <property type="term" value="P:SOS response"/>
    <property type="evidence" value="ECO:0007669"/>
    <property type="project" value="UniProtKB-UniRule"/>
</dbReference>
<comment type="subunit">
    <text evidence="7">Interacts with UvrB in an incision complex.</text>
</comment>
<evidence type="ECO:0000256" key="2">
    <source>
        <dbReference type="ARBA" id="ARBA00022763"/>
    </source>
</evidence>
<dbReference type="InterPro" id="IPR047296">
    <property type="entry name" value="GIY-YIG_UvrC_Cho"/>
</dbReference>
<protein>
    <recommendedName>
        <fullName evidence="7">UvrABC system protein C</fullName>
        <shortName evidence="7">Protein UvrC</shortName>
    </recommendedName>
    <alternativeName>
        <fullName evidence="7">Excinuclease ABC subunit C</fullName>
    </alternativeName>
</protein>
<keyword evidence="3 7" id="KW-0228">DNA excision</keyword>
<gene>
    <name evidence="7 11" type="primary">uvrC</name>
    <name evidence="11" type="ORF">C7S18_05570</name>
</gene>
<evidence type="ECO:0000259" key="9">
    <source>
        <dbReference type="PROSITE" id="PS50164"/>
    </source>
</evidence>
<evidence type="ECO:0000313" key="12">
    <source>
        <dbReference type="Proteomes" id="UP000241074"/>
    </source>
</evidence>
<dbReference type="SUPFAM" id="SSF82771">
    <property type="entry name" value="GIY-YIG endonuclease"/>
    <property type="match status" value="1"/>
</dbReference>
<comment type="similarity">
    <text evidence="7">Belongs to the UvrC family.</text>
</comment>
<evidence type="ECO:0000256" key="3">
    <source>
        <dbReference type="ARBA" id="ARBA00022769"/>
    </source>
</evidence>
<dbReference type="SUPFAM" id="SSF46600">
    <property type="entry name" value="C-terminal UvrC-binding domain of UvrB"/>
    <property type="match status" value="1"/>
</dbReference>
<evidence type="ECO:0000256" key="6">
    <source>
        <dbReference type="ARBA" id="ARBA00023236"/>
    </source>
</evidence>
<dbReference type="Gene3D" id="1.10.150.20">
    <property type="entry name" value="5' to 3' exonuclease, C-terminal subdomain"/>
    <property type="match status" value="1"/>
</dbReference>
<dbReference type="InterPro" id="IPR001162">
    <property type="entry name" value="UvrC_RNase_H_dom"/>
</dbReference>
<dbReference type="Gene3D" id="3.40.1440.10">
    <property type="entry name" value="GIY-YIG endonuclease"/>
    <property type="match status" value="1"/>
</dbReference>
<name>A0A2P1PPE3_9GAMM</name>
<dbReference type="FunFam" id="3.40.1440.10:FF:000001">
    <property type="entry name" value="UvrABC system protein C"/>
    <property type="match status" value="1"/>
</dbReference>
<accession>A0A2P1PPE3</accession>
<dbReference type="Pfam" id="PF08459">
    <property type="entry name" value="UvrC_RNaseH_dom"/>
    <property type="match status" value="1"/>
</dbReference>
<dbReference type="GO" id="GO:0009380">
    <property type="term" value="C:excinuclease repair complex"/>
    <property type="evidence" value="ECO:0007669"/>
    <property type="project" value="InterPro"/>
</dbReference>
<dbReference type="InterPro" id="IPR050066">
    <property type="entry name" value="UvrABC_protein_C"/>
</dbReference>
<dbReference type="KEGG" id="xba:C7S18_05570"/>
<dbReference type="FunFam" id="3.30.420.340:FF:000001">
    <property type="entry name" value="UvrABC system protein C"/>
    <property type="match status" value="1"/>
</dbReference>
<dbReference type="SUPFAM" id="SSF47781">
    <property type="entry name" value="RuvA domain 2-like"/>
    <property type="match status" value="1"/>
</dbReference>
<evidence type="ECO:0000256" key="7">
    <source>
        <dbReference type="HAMAP-Rule" id="MF_00203"/>
    </source>
</evidence>
<dbReference type="GO" id="GO:0006289">
    <property type="term" value="P:nucleotide-excision repair"/>
    <property type="evidence" value="ECO:0007669"/>
    <property type="project" value="UniProtKB-UniRule"/>
</dbReference>
<dbReference type="RefSeq" id="WP_106890633.1">
    <property type="nucleotide sequence ID" value="NZ_CP027860.1"/>
</dbReference>
<keyword evidence="4 7" id="KW-0267">Excision nuclease</keyword>